<dbReference type="InterPro" id="IPR001214">
    <property type="entry name" value="SET_dom"/>
</dbReference>
<proteinExistence type="predicted"/>
<dbReference type="PANTHER" id="PTHR47643">
    <property type="entry name" value="TPR DOMAIN PROTEIN (AFU_ORTHOLOGUE AFUA_5G12710)"/>
    <property type="match status" value="1"/>
</dbReference>
<reference evidence="3 4" key="1">
    <citation type="journal article" date="2018" name="Front. Microbiol.">
        <title>Genome-Wide Analysis of Corynespora cassiicola Leaf Fall Disease Putative Effectors.</title>
        <authorList>
            <person name="Lopez D."/>
            <person name="Ribeiro S."/>
            <person name="Label P."/>
            <person name="Fumanal B."/>
            <person name="Venisse J.S."/>
            <person name="Kohler A."/>
            <person name="de Oliveira R.R."/>
            <person name="Labutti K."/>
            <person name="Lipzen A."/>
            <person name="Lail K."/>
            <person name="Bauer D."/>
            <person name="Ohm R.A."/>
            <person name="Barry K.W."/>
            <person name="Spatafora J."/>
            <person name="Grigoriev I.V."/>
            <person name="Martin F.M."/>
            <person name="Pujade-Renaud V."/>
        </authorList>
    </citation>
    <scope>NUCLEOTIDE SEQUENCE [LARGE SCALE GENOMIC DNA]</scope>
    <source>
        <strain evidence="3 4">Philippines</strain>
    </source>
</reference>
<name>A0A2T2NJB3_CORCC</name>
<dbReference type="PANTHER" id="PTHR47643:SF2">
    <property type="entry name" value="TPR DOMAIN PROTEIN (AFU_ORTHOLOGUE AFUA_5G12710)"/>
    <property type="match status" value="1"/>
</dbReference>
<evidence type="ECO:0000313" key="3">
    <source>
        <dbReference type="EMBL" id="PSN65523.1"/>
    </source>
</evidence>
<feature type="domain" description="SET" evidence="2">
    <location>
        <begin position="351"/>
        <end position="538"/>
    </location>
</feature>
<dbReference type="SUPFAM" id="SSF82199">
    <property type="entry name" value="SET domain"/>
    <property type="match status" value="1"/>
</dbReference>
<evidence type="ECO:0000313" key="4">
    <source>
        <dbReference type="Proteomes" id="UP000240883"/>
    </source>
</evidence>
<protein>
    <submittedName>
        <fullName evidence="3">SET domain-containing protein</fullName>
    </submittedName>
</protein>
<keyword evidence="4" id="KW-1185">Reference proteome</keyword>
<dbReference type="AlphaFoldDB" id="A0A2T2NJB3"/>
<dbReference type="EMBL" id="KZ678137">
    <property type="protein sequence ID" value="PSN65523.1"/>
    <property type="molecule type" value="Genomic_DNA"/>
</dbReference>
<dbReference type="STRING" id="1448308.A0A2T2NJB3"/>
<evidence type="ECO:0000259" key="2">
    <source>
        <dbReference type="PROSITE" id="PS50280"/>
    </source>
</evidence>
<dbReference type="SMART" id="SM00317">
    <property type="entry name" value="SET"/>
    <property type="match status" value="1"/>
</dbReference>
<evidence type="ECO:0000256" key="1">
    <source>
        <dbReference type="SAM" id="MobiDB-lite"/>
    </source>
</evidence>
<dbReference type="Proteomes" id="UP000240883">
    <property type="component" value="Unassembled WGS sequence"/>
</dbReference>
<organism evidence="3 4">
    <name type="scientific">Corynespora cassiicola Philippines</name>
    <dbReference type="NCBI Taxonomy" id="1448308"/>
    <lineage>
        <taxon>Eukaryota</taxon>
        <taxon>Fungi</taxon>
        <taxon>Dikarya</taxon>
        <taxon>Ascomycota</taxon>
        <taxon>Pezizomycotina</taxon>
        <taxon>Dothideomycetes</taxon>
        <taxon>Pleosporomycetidae</taxon>
        <taxon>Pleosporales</taxon>
        <taxon>Corynesporascaceae</taxon>
        <taxon>Corynespora</taxon>
    </lineage>
</organism>
<dbReference type="PROSITE" id="PS50280">
    <property type="entry name" value="SET"/>
    <property type="match status" value="1"/>
</dbReference>
<dbReference type="InterPro" id="IPR053209">
    <property type="entry name" value="Gramillin-biosynth_MTr"/>
</dbReference>
<sequence length="739" mass="83917">MILPKAFRNIYEESPDRLKELISDESEEKGSKPDSSSSREALLETHEQHLKSLLEGNVPVRNLILPLPYPPSRESLQESVQLLRLDDLRIAVRDPGSFIVLRTIASPYVYSSTVTIAEDEESHTTRVTICNLEDTMIDPIIGEGCVLAIKQPCWSKLVDGGYHIRVDHPSDLVLLKSDESAIPSSWRSSAVADHRDATQWKKDGDMMFLKKRFRKALQLYDHGLDYLSRYPDRPTEIDLYRKRCGVNIVLLRLDDAANDLAKAIAAHAFSSHSPSTSPLQEHAIIEAWLHSHDTDDPHQISANIPRALRELAARIKFDLGLYQDKPDYNLPLISSYVGPLTLHVDAPNYICDTEIRRTTGHGRGLFTRKDFKAGDLLCAEKAFVLPGYFIQDKSSDCFLYSLGDGTAAPRPGALLFKELVQKLRWNPSLRRDYFELDDGGYWKQNGWDLAEGEEIPVDVFRVELIRRYNCFSVPTRSSDILKQKPNANPELRNGSWNHASYVNHSCLPNSVRTFIGDLHFLRATRDITAGEEITHQYIAPEIDIDIRQEKYRGTWSFECDCQLCKVDGGIDEAVRRERLRLFEELKIAVMKLGERGTTVTSVKKIARGMREIEALYTSADPNEQDRYATLPRLALVHPTLFLTEAWRSVKNVDKMIEYAHKLLRNFGIITKVVNKTFSIQSNAGMINVEAARALRYLAEGYTAKGETELAEQCISLGKQWFVVITGAELGMNDFFRFQV</sequence>
<dbReference type="InterPro" id="IPR011990">
    <property type="entry name" value="TPR-like_helical_dom_sf"/>
</dbReference>
<dbReference type="Gene3D" id="2.170.270.10">
    <property type="entry name" value="SET domain"/>
    <property type="match status" value="1"/>
</dbReference>
<dbReference type="Gene3D" id="1.25.40.10">
    <property type="entry name" value="Tetratricopeptide repeat domain"/>
    <property type="match status" value="1"/>
</dbReference>
<dbReference type="OrthoDB" id="438641at2759"/>
<accession>A0A2T2NJB3</accession>
<feature type="compositionally biased region" description="Basic and acidic residues" evidence="1">
    <location>
        <begin position="18"/>
        <end position="32"/>
    </location>
</feature>
<dbReference type="Pfam" id="PF00856">
    <property type="entry name" value="SET"/>
    <property type="match status" value="1"/>
</dbReference>
<feature type="region of interest" description="Disordered" evidence="1">
    <location>
        <begin position="18"/>
        <end position="41"/>
    </location>
</feature>
<dbReference type="SUPFAM" id="SSF48452">
    <property type="entry name" value="TPR-like"/>
    <property type="match status" value="1"/>
</dbReference>
<gene>
    <name evidence="3" type="ORF">BS50DRAFT_678243</name>
</gene>
<dbReference type="InterPro" id="IPR046341">
    <property type="entry name" value="SET_dom_sf"/>
</dbReference>